<feature type="transmembrane region" description="Helical" evidence="12">
    <location>
        <begin position="885"/>
        <end position="911"/>
    </location>
</feature>
<dbReference type="GO" id="GO:0005319">
    <property type="term" value="F:lipid transporter activity"/>
    <property type="evidence" value="ECO:0007669"/>
    <property type="project" value="TreeGrafter"/>
</dbReference>
<dbReference type="Pfam" id="PF12698">
    <property type="entry name" value="ABC2_membrane_3"/>
    <property type="match status" value="2"/>
</dbReference>
<dbReference type="Pfam" id="PF23321">
    <property type="entry name" value="R1_ABCA1"/>
    <property type="match status" value="1"/>
</dbReference>
<feature type="transmembrane region" description="Helical" evidence="12">
    <location>
        <begin position="841"/>
        <end position="865"/>
    </location>
</feature>
<dbReference type="FunFam" id="3.40.50.300:FF:000465">
    <property type="entry name" value="ATP-binding cassette, sub-family A (ABC1), member 3"/>
    <property type="match status" value="1"/>
</dbReference>
<dbReference type="Pfam" id="PF00005">
    <property type="entry name" value="ABC_tran"/>
    <property type="match status" value="2"/>
</dbReference>
<feature type="transmembrane region" description="Helical" evidence="12">
    <location>
        <begin position="1050"/>
        <end position="1068"/>
    </location>
</feature>
<evidence type="ECO:0000313" key="15">
    <source>
        <dbReference type="Proteomes" id="UP000694397"/>
    </source>
</evidence>
<dbReference type="InterPro" id="IPR003439">
    <property type="entry name" value="ABC_transporter-like_ATP-bd"/>
</dbReference>
<keyword evidence="3 12" id="KW-0812">Transmembrane</keyword>
<evidence type="ECO:0000256" key="1">
    <source>
        <dbReference type="ARBA" id="ARBA00004127"/>
    </source>
</evidence>
<evidence type="ECO:0000256" key="12">
    <source>
        <dbReference type="SAM" id="Phobius"/>
    </source>
</evidence>
<gene>
    <name evidence="14" type="primary">ABCA3</name>
    <name evidence="14" type="synonym">abca3b</name>
</gene>
<comment type="subcellular location">
    <subcellularLocation>
        <location evidence="1">Endomembrane system</location>
        <topology evidence="1">Multi-pass membrane protein</topology>
    </subcellularLocation>
</comment>
<dbReference type="Ensembl" id="ENSSFOT00015056350.1">
    <property type="protein sequence ID" value="ENSSFOP00015043221.1"/>
    <property type="gene ID" value="ENSSFOG00015010196.2"/>
</dbReference>
<dbReference type="InterPro" id="IPR013525">
    <property type="entry name" value="ABC2_TM"/>
</dbReference>
<dbReference type="GO" id="GO:0016887">
    <property type="term" value="F:ATP hydrolysis activity"/>
    <property type="evidence" value="ECO:0007669"/>
    <property type="project" value="InterPro"/>
</dbReference>
<dbReference type="InterPro" id="IPR017871">
    <property type="entry name" value="ABC_transporter-like_CS"/>
</dbReference>
<reference evidence="14 15" key="1">
    <citation type="submission" date="2019-04" db="EMBL/GenBank/DDBJ databases">
        <authorList>
            <consortium name="Wellcome Sanger Institute Data Sharing"/>
        </authorList>
    </citation>
    <scope>NUCLEOTIDE SEQUENCE [LARGE SCALE GENOMIC DNA]</scope>
</reference>
<evidence type="ECO:0000256" key="10">
    <source>
        <dbReference type="ARBA" id="ARBA00023180"/>
    </source>
</evidence>
<organism evidence="14 15">
    <name type="scientific">Scleropages formosus</name>
    <name type="common">Asian bonytongue</name>
    <name type="synonym">Osteoglossum formosum</name>
    <dbReference type="NCBI Taxonomy" id="113540"/>
    <lineage>
        <taxon>Eukaryota</taxon>
        <taxon>Metazoa</taxon>
        <taxon>Chordata</taxon>
        <taxon>Craniata</taxon>
        <taxon>Vertebrata</taxon>
        <taxon>Euteleostomi</taxon>
        <taxon>Actinopterygii</taxon>
        <taxon>Neopterygii</taxon>
        <taxon>Teleostei</taxon>
        <taxon>Osteoglossocephala</taxon>
        <taxon>Osteoglossomorpha</taxon>
        <taxon>Osteoglossiformes</taxon>
        <taxon>Osteoglossidae</taxon>
        <taxon>Scleropages</taxon>
    </lineage>
</organism>
<evidence type="ECO:0000256" key="2">
    <source>
        <dbReference type="ARBA" id="ARBA00022448"/>
    </source>
</evidence>
<feature type="transmembrane region" description="Helical" evidence="12">
    <location>
        <begin position="301"/>
        <end position="325"/>
    </location>
</feature>
<feature type="domain" description="ABC transporter" evidence="13">
    <location>
        <begin position="529"/>
        <end position="762"/>
    </location>
</feature>
<accession>A0A8C9T7S6</accession>
<feature type="transmembrane region" description="Helical" evidence="12">
    <location>
        <begin position="345"/>
        <end position="367"/>
    </location>
</feature>
<dbReference type="InterPro" id="IPR026082">
    <property type="entry name" value="ABCA"/>
</dbReference>
<feature type="transmembrane region" description="Helical" evidence="12">
    <location>
        <begin position="372"/>
        <end position="391"/>
    </location>
</feature>
<feature type="transmembrane region" description="Helical" evidence="12">
    <location>
        <begin position="261"/>
        <end position="281"/>
    </location>
</feature>
<evidence type="ECO:0000256" key="4">
    <source>
        <dbReference type="ARBA" id="ARBA00022737"/>
    </source>
</evidence>
<dbReference type="PANTHER" id="PTHR19229">
    <property type="entry name" value="ATP-BINDING CASSETTE TRANSPORTER SUBFAMILY A ABCA"/>
    <property type="match status" value="1"/>
</dbReference>
<dbReference type="SMART" id="SM00382">
    <property type="entry name" value="AAA"/>
    <property type="match status" value="2"/>
</dbReference>
<dbReference type="FunFam" id="3.40.50.300:FF:000327">
    <property type="entry name" value="ATP-binding cassette sub-family A member 3"/>
    <property type="match status" value="1"/>
</dbReference>
<reference evidence="14" key="2">
    <citation type="submission" date="2025-08" db="UniProtKB">
        <authorList>
            <consortium name="Ensembl"/>
        </authorList>
    </citation>
    <scope>IDENTIFICATION</scope>
</reference>
<reference evidence="14" key="3">
    <citation type="submission" date="2025-09" db="UniProtKB">
        <authorList>
            <consortium name="Ensembl"/>
        </authorList>
    </citation>
    <scope>IDENTIFICATION</scope>
</reference>
<dbReference type="GO" id="GO:0016020">
    <property type="term" value="C:membrane"/>
    <property type="evidence" value="ECO:0007669"/>
    <property type="project" value="InterPro"/>
</dbReference>
<dbReference type="GeneTree" id="ENSGT00940000155289"/>
<protein>
    <submittedName>
        <fullName evidence="14">ATP binding cassette subfamily A member 3</fullName>
    </submittedName>
</protein>
<keyword evidence="4" id="KW-0677">Repeat</keyword>
<feature type="transmembrane region" description="Helical" evidence="12">
    <location>
        <begin position="959"/>
        <end position="977"/>
    </location>
</feature>
<keyword evidence="6" id="KW-0067">ATP-binding</keyword>
<dbReference type="GO" id="GO:0005524">
    <property type="term" value="F:ATP binding"/>
    <property type="evidence" value="ECO:0007669"/>
    <property type="project" value="UniProtKB-KW"/>
</dbReference>
<feature type="transmembrane region" description="Helical" evidence="12">
    <location>
        <begin position="923"/>
        <end position="947"/>
    </location>
</feature>
<evidence type="ECO:0000256" key="3">
    <source>
        <dbReference type="ARBA" id="ARBA00022692"/>
    </source>
</evidence>
<evidence type="ECO:0000313" key="14">
    <source>
        <dbReference type="Ensembl" id="ENSSFOP00015043221.1"/>
    </source>
</evidence>
<keyword evidence="9 12" id="KW-0472">Membrane</keyword>
<dbReference type="CDD" id="cd03263">
    <property type="entry name" value="ABC_subfamily_A"/>
    <property type="match status" value="2"/>
</dbReference>
<dbReference type="PROSITE" id="PS00211">
    <property type="entry name" value="ABC_TRANSPORTER_1"/>
    <property type="match status" value="1"/>
</dbReference>
<dbReference type="Proteomes" id="UP000694397">
    <property type="component" value="Chromosome 3"/>
</dbReference>
<dbReference type="PROSITE" id="PS50893">
    <property type="entry name" value="ABC_TRANSPORTER_2"/>
    <property type="match status" value="2"/>
</dbReference>
<dbReference type="InterPro" id="IPR003593">
    <property type="entry name" value="AAA+_ATPase"/>
</dbReference>
<dbReference type="SUPFAM" id="SSF52540">
    <property type="entry name" value="P-loop containing nucleoside triphosphate hydrolases"/>
    <property type="match status" value="2"/>
</dbReference>
<name>A0A8C9T7S6_SCLFO</name>
<comment type="catalytic activity">
    <reaction evidence="11">
        <text>cholesterol(in) + ATP + H2O = cholesterol(out) + ADP + phosphate + H(+)</text>
        <dbReference type="Rhea" id="RHEA:39051"/>
        <dbReference type="ChEBI" id="CHEBI:15377"/>
        <dbReference type="ChEBI" id="CHEBI:15378"/>
        <dbReference type="ChEBI" id="CHEBI:16113"/>
        <dbReference type="ChEBI" id="CHEBI:30616"/>
        <dbReference type="ChEBI" id="CHEBI:43474"/>
        <dbReference type="ChEBI" id="CHEBI:456216"/>
    </reaction>
    <physiologicalReaction direction="left-to-right" evidence="11">
        <dbReference type="Rhea" id="RHEA:39052"/>
    </physiologicalReaction>
</comment>
<evidence type="ECO:0000256" key="7">
    <source>
        <dbReference type="ARBA" id="ARBA00022989"/>
    </source>
</evidence>
<evidence type="ECO:0000256" key="5">
    <source>
        <dbReference type="ARBA" id="ARBA00022741"/>
    </source>
</evidence>
<evidence type="ECO:0000256" key="11">
    <source>
        <dbReference type="ARBA" id="ARBA00050894"/>
    </source>
</evidence>
<dbReference type="Gene3D" id="3.40.50.300">
    <property type="entry name" value="P-loop containing nucleotide triphosphate hydrolases"/>
    <property type="match status" value="2"/>
</dbReference>
<dbReference type="GO" id="GO:0012505">
    <property type="term" value="C:endomembrane system"/>
    <property type="evidence" value="ECO:0007669"/>
    <property type="project" value="UniProtKB-SubCell"/>
</dbReference>
<evidence type="ECO:0000256" key="8">
    <source>
        <dbReference type="ARBA" id="ARBA00023055"/>
    </source>
</evidence>
<evidence type="ECO:0000256" key="9">
    <source>
        <dbReference type="ARBA" id="ARBA00023136"/>
    </source>
</evidence>
<dbReference type="InterPro" id="IPR027417">
    <property type="entry name" value="P-loop_NTPase"/>
</dbReference>
<proteinExistence type="predicted"/>
<feature type="domain" description="ABC transporter" evidence="13">
    <location>
        <begin position="1120"/>
        <end position="1353"/>
    </location>
</feature>
<keyword evidence="7 12" id="KW-1133">Transmembrane helix</keyword>
<sequence>MAVWRQFALLLWKNYTQQKRQILVTLVEVALPLLFSGLLIVVRQKVSSTSYPNATHYESFSVQRLPFPLSFGGFQLAYVPGNASVVRQVAEDVQQNLGVMAISSVRGFETEEHFEEFVKTDPESGKVLAAVVFKHTFAHNDEPLPLQVSYHLRFKYSPRNAPAREKVELNPNNDLDWHTLSLFPLFQLPGPREQHDPRGGTPGYYREGFLAVQHAVDRAIMRAYNSKAATALLAQTRVVMSRFPYPPFIYDVFILAIQNQLPLLLVLSFTYTSLNIVRAVVQEKERKLKEYMKMMGLSNGLHWGAWFLMFFLFLSVSVFFVTLLLCIKVSDSSPAVLTYSDPTLVFFFLMAFAVSTINFSFMISVFFSRANVAAAAGGFIYFLSYIPYVFLSPRYDLLTQAQKASACLISNVGMSMGAQLVGMFEGKGTGIQWNNLFDPVTIDDDFSLAQVLGLLLLDSLLYGLVAWYVEAVFPGEYGVPLPWYFFLLPSYWCGSPRMALVKENEEEDAEKAMKGEFIEEEPAGLVPGVKIKCLCKVFKVGNKMREAVRDLTLNMFEGQITVLLGHNGAGKTTTLSMLTGLFPPTSGCAYINGYDICQDMTLVRRSLGLCPQHDVLFDNLTVKEHLLFYAQLKGYPRKKIGEEVDQTIRILKLEDKRNVRSKILSGGMKRKLSIGIALIGESKVMMLDEPTSGMDPSARRATWDLLQSQKQGRTILLTTHFMDEADLLGDRIAIMASGELQCCGSPLFLKNKYGAGYHMVIVKGEMCDVSRITQLVHMYVPNATLESSAGAELSYILPKENTSRFELLFAELEMNREELGIASYGASVTTMEEVFLRSQTGFAIAINLMYGMASLSSTFALLLVIERSIKSKHVQQVSGVYLSNFWFSALLWDLINFLLPCVLMLVVFRAFGVHAFIWDNHLVDVLLLLLLYGWAVVPLMYLLSFLFSTAAAAYTRLTVFNIITGTATFLTVTIMTIPELQLEHLSLILDKVFLVFPNYCLGMSFSQFYQNYELITFCTSNPIAHSFCKLYNLTYQENYFSMSEPGIGRFLIAMSLQGVAFIALLFIIELQCVRTLCHFLSNWNIAFLTVLQPEDRDVAEERKRVLECQPAVESMVGSPLILQELTKVYSSGPTLLAVDRLSLAVGKGECFGLLGFNGAGKTTTFKMLTGDETVTSGDAYIDGYSILRDIKKVQQRIGYCPQFDALLDHMTGRETLSMYARLRGIPERYVAACVENVLRCLLLEPHADRLVRGYSGGNKRKLSAGIALIGGPPVIFLDEPSTGMDPVARRLLWDAVSRTRELGKAIIITSHSMEECEALCTRLAVMVNGQFKCLGSPQHLKSKFGSGYTLLAKVHQEFHEADIQLFKDFIESTFPGSMLKDEHQGMVHYHLTDKTLTWAQVFGTLEAAKEKYGVEDYCVSQISLEQVFLSFAQFQHCAEGRRK</sequence>
<keyword evidence="2" id="KW-0813">Transport</keyword>
<evidence type="ECO:0000256" key="6">
    <source>
        <dbReference type="ARBA" id="ARBA00022840"/>
    </source>
</evidence>
<dbReference type="PANTHER" id="PTHR19229:SF98">
    <property type="entry name" value="PHOSPHOLIPID-TRANSPORTING ATPASE ABCA3"/>
    <property type="match status" value="1"/>
</dbReference>
<dbReference type="InterPro" id="IPR056264">
    <property type="entry name" value="R2_ABCA1-4-like"/>
</dbReference>
<feature type="transmembrane region" description="Helical" evidence="12">
    <location>
        <begin position="21"/>
        <end position="42"/>
    </location>
</feature>
<keyword evidence="8" id="KW-0445">Lipid transport</keyword>
<keyword evidence="10" id="KW-0325">Glycoprotein</keyword>
<keyword evidence="5" id="KW-0547">Nucleotide-binding</keyword>
<dbReference type="GO" id="GO:0005737">
    <property type="term" value="C:cytoplasm"/>
    <property type="evidence" value="ECO:0007669"/>
    <property type="project" value="UniProtKB-ARBA"/>
</dbReference>
<dbReference type="GO" id="GO:0140359">
    <property type="term" value="F:ABC-type transporter activity"/>
    <property type="evidence" value="ECO:0007669"/>
    <property type="project" value="InterPro"/>
</dbReference>
<evidence type="ECO:0000259" key="13">
    <source>
        <dbReference type="PROSITE" id="PS50893"/>
    </source>
</evidence>
<keyword evidence="15" id="KW-1185">Reference proteome</keyword>